<organism evidence="3 4">
    <name type="scientific">Cryomorpha ignava</name>
    <dbReference type="NCBI Taxonomy" id="101383"/>
    <lineage>
        <taxon>Bacteria</taxon>
        <taxon>Pseudomonadati</taxon>
        <taxon>Bacteroidota</taxon>
        <taxon>Flavobacteriia</taxon>
        <taxon>Flavobacteriales</taxon>
        <taxon>Cryomorphaceae</taxon>
        <taxon>Cryomorpha</taxon>
    </lineage>
</organism>
<dbReference type="RefSeq" id="WP_163284493.1">
    <property type="nucleotide sequence ID" value="NZ_JAAGVY010000010.1"/>
</dbReference>
<dbReference type="AlphaFoldDB" id="A0A7K3WQQ2"/>
<evidence type="ECO:0000313" key="4">
    <source>
        <dbReference type="Proteomes" id="UP000486602"/>
    </source>
</evidence>
<keyword evidence="4" id="KW-1185">Reference proteome</keyword>
<evidence type="ECO:0000256" key="1">
    <source>
        <dbReference type="SAM" id="SignalP"/>
    </source>
</evidence>
<evidence type="ECO:0000313" key="3">
    <source>
        <dbReference type="EMBL" id="NEN23351.1"/>
    </source>
</evidence>
<feature type="signal peptide" evidence="1">
    <location>
        <begin position="1"/>
        <end position="19"/>
    </location>
</feature>
<proteinExistence type="predicted"/>
<name>A0A7K3WQQ2_9FLAO</name>
<protein>
    <submittedName>
        <fullName evidence="3">PorT family protein</fullName>
    </submittedName>
</protein>
<dbReference type="EMBL" id="JAAGVY010000010">
    <property type="protein sequence ID" value="NEN23351.1"/>
    <property type="molecule type" value="Genomic_DNA"/>
</dbReference>
<feature type="chain" id="PRO_5029707847" evidence="1">
    <location>
        <begin position="20"/>
        <end position="237"/>
    </location>
</feature>
<reference evidence="3 4" key="1">
    <citation type="submission" date="2020-02" db="EMBL/GenBank/DDBJ databases">
        <title>Out from the shadows clarifying the taxonomy of the family Cryomorphaceae and related taxa by utilizing the GTDB taxonomic framework.</title>
        <authorList>
            <person name="Bowman J.P."/>
        </authorList>
    </citation>
    <scope>NUCLEOTIDE SEQUENCE [LARGE SCALE GENOMIC DNA]</scope>
    <source>
        <strain evidence="3 4">QSSC 1-22</strain>
    </source>
</reference>
<accession>A0A7K3WQQ2</accession>
<dbReference type="InterPro" id="IPR025665">
    <property type="entry name" value="Beta-barrel_OMP_2"/>
</dbReference>
<keyword evidence="1" id="KW-0732">Signal</keyword>
<comment type="caution">
    <text evidence="3">The sequence shown here is derived from an EMBL/GenBank/DDBJ whole genome shotgun (WGS) entry which is preliminary data.</text>
</comment>
<feature type="domain" description="Outer membrane protein beta-barrel" evidence="2">
    <location>
        <begin position="36"/>
        <end position="209"/>
    </location>
</feature>
<dbReference type="Pfam" id="PF13568">
    <property type="entry name" value="OMP_b-brl_2"/>
    <property type="match status" value="1"/>
</dbReference>
<gene>
    <name evidence="3" type="ORF">G3O08_07545</name>
</gene>
<evidence type="ECO:0000259" key="2">
    <source>
        <dbReference type="Pfam" id="PF13568"/>
    </source>
</evidence>
<sequence>MRKILIIGVLILTSTAAFSQGAYKPINLGTFDRKVYHFGFLLGFNSADVYIDRKSDFASQDSLLSLNSKNQSGFNLGIVAAYHFNKNISVRFLPTLSFEDRVLNYVFYAGPDSTTRYEKRIESTYIDFPINFKFRTDRLRNSAFYALAGGRYRINMQSEKDVKNEVADKILVKTDNNDFAVEFGGGVDLYLQYFKFGIELKMVVGVKNLLIPEATQFSNPLESLRSRTLLISFTFEG</sequence>
<dbReference type="Proteomes" id="UP000486602">
    <property type="component" value="Unassembled WGS sequence"/>
</dbReference>